<keyword evidence="3" id="KW-1185">Reference proteome</keyword>
<name>A0A2T2YFG2_9BACT</name>
<protein>
    <submittedName>
        <fullName evidence="2">Uncharacterized protein</fullName>
    </submittedName>
</protein>
<reference evidence="2 3" key="1">
    <citation type="submission" date="2018-03" db="EMBL/GenBank/DDBJ databases">
        <title>Adhaeribacter sp. HMF7605 Genome sequencing and assembly.</title>
        <authorList>
            <person name="Kang H."/>
            <person name="Kang J."/>
            <person name="Cha I."/>
            <person name="Kim H."/>
            <person name="Joh K."/>
        </authorList>
    </citation>
    <scope>NUCLEOTIDE SEQUENCE [LARGE SCALE GENOMIC DNA]</scope>
    <source>
        <strain evidence="2 3">HMF7605</strain>
    </source>
</reference>
<sequence length="110" mass="13207">MATILKFLFWPVNLLFGYIIYFLSIRPLSPSSEQLIENYSHKAYIQFIAEWFSEQGFLALLFSAIVFLLFKNILKGVFKKYPFFYLFLIYLIFSLFCGLEFLFYINKIVY</sequence>
<keyword evidence="1" id="KW-0812">Transmembrane</keyword>
<feature type="transmembrane region" description="Helical" evidence="1">
    <location>
        <begin position="44"/>
        <end position="70"/>
    </location>
</feature>
<dbReference type="Proteomes" id="UP000240357">
    <property type="component" value="Unassembled WGS sequence"/>
</dbReference>
<dbReference type="AlphaFoldDB" id="A0A2T2YFG2"/>
<evidence type="ECO:0000313" key="2">
    <source>
        <dbReference type="EMBL" id="PSR54247.1"/>
    </source>
</evidence>
<dbReference type="EMBL" id="PYFT01000001">
    <property type="protein sequence ID" value="PSR54247.1"/>
    <property type="molecule type" value="Genomic_DNA"/>
</dbReference>
<proteinExistence type="predicted"/>
<evidence type="ECO:0000313" key="3">
    <source>
        <dbReference type="Proteomes" id="UP000240357"/>
    </source>
</evidence>
<evidence type="ECO:0000256" key="1">
    <source>
        <dbReference type="SAM" id="Phobius"/>
    </source>
</evidence>
<feature type="transmembrane region" description="Helical" evidence="1">
    <location>
        <begin position="7"/>
        <end position="24"/>
    </location>
</feature>
<gene>
    <name evidence="2" type="ORF">AHMF7605_12290</name>
</gene>
<keyword evidence="1" id="KW-0472">Membrane</keyword>
<accession>A0A2T2YFG2</accession>
<comment type="caution">
    <text evidence="2">The sequence shown here is derived from an EMBL/GenBank/DDBJ whole genome shotgun (WGS) entry which is preliminary data.</text>
</comment>
<keyword evidence="1" id="KW-1133">Transmembrane helix</keyword>
<organism evidence="2 3">
    <name type="scientific">Adhaeribacter arboris</name>
    <dbReference type="NCBI Taxonomy" id="2072846"/>
    <lineage>
        <taxon>Bacteria</taxon>
        <taxon>Pseudomonadati</taxon>
        <taxon>Bacteroidota</taxon>
        <taxon>Cytophagia</taxon>
        <taxon>Cytophagales</taxon>
        <taxon>Hymenobacteraceae</taxon>
        <taxon>Adhaeribacter</taxon>
    </lineage>
</organism>
<feature type="transmembrane region" description="Helical" evidence="1">
    <location>
        <begin position="82"/>
        <end position="105"/>
    </location>
</feature>